<dbReference type="GO" id="GO:0003676">
    <property type="term" value="F:nucleic acid binding"/>
    <property type="evidence" value="ECO:0007669"/>
    <property type="project" value="InterPro"/>
</dbReference>
<dbReference type="eggNOG" id="ENOG502SS5R">
    <property type="taxonomic scope" value="Eukaryota"/>
</dbReference>
<dbReference type="AlphaFoldDB" id="D8Q747"/>
<sequence length="373" mass="41737">MTAPTTSPAADTTPSGDTGRSITNTDLALLKNCPLLKEDTFHEWRKYMEMFFTSVGADQILDMLDELDKATDTTQREAVLTKFDAATPTSRTLDRQLSPHIFVKTDPSYHSLYDGLRSGMRCYIAAIRKFQRSTMARRFQAREAFVSVKQKKKESVEDYVKRILDARKVLKGLGVEPDELETKDTVLMGLNKYYRSTRTTILAATVEPDLATIISILSSAVPDSAQNHELDSSDDEGSISGLAAAAGRAGRSGRPGRGDTQGKGKERARSFSPPTSDGFRWCDPTHDSHCHRCGRKGHIAAYCIHDMPQKVRHWVMRRPTVYVSESANAARRHRSRSYSPDSSDSSTSDDDDERVHFMNDAAPTRYRYKKIIA</sequence>
<feature type="compositionally biased region" description="Low complexity" evidence="2">
    <location>
        <begin position="337"/>
        <end position="346"/>
    </location>
</feature>
<feature type="region of interest" description="Disordered" evidence="2">
    <location>
        <begin position="325"/>
        <end position="358"/>
    </location>
</feature>
<keyword evidence="1" id="KW-0862">Zinc</keyword>
<protein>
    <recommendedName>
        <fullName evidence="3">CCHC-type domain-containing protein</fullName>
    </recommendedName>
</protein>
<dbReference type="RefSeq" id="XP_003030872.1">
    <property type="nucleotide sequence ID" value="XM_003030826.1"/>
</dbReference>
<keyword evidence="1" id="KW-0863">Zinc-finger</keyword>
<reference evidence="4 5" key="1">
    <citation type="journal article" date="2010" name="Nat. Biotechnol.">
        <title>Genome sequence of the model mushroom Schizophyllum commune.</title>
        <authorList>
            <person name="Ohm R.A."/>
            <person name="de Jong J.F."/>
            <person name="Lugones L.G."/>
            <person name="Aerts A."/>
            <person name="Kothe E."/>
            <person name="Stajich J.E."/>
            <person name="de Vries R.P."/>
            <person name="Record E."/>
            <person name="Levasseur A."/>
            <person name="Baker S.E."/>
            <person name="Bartholomew K.A."/>
            <person name="Coutinho P.M."/>
            <person name="Erdmann S."/>
            <person name="Fowler T.J."/>
            <person name="Gathman A.C."/>
            <person name="Lombard V."/>
            <person name="Henrissat B."/>
            <person name="Knabe N."/>
            <person name="Kuees U."/>
            <person name="Lilly W.W."/>
            <person name="Lindquist E."/>
            <person name="Lucas S."/>
            <person name="Magnuson J.K."/>
            <person name="Piumi F."/>
            <person name="Raudaskoski M."/>
            <person name="Salamov A."/>
            <person name="Schmutz J."/>
            <person name="Schwarze F.W.M.R."/>
            <person name="vanKuyk P.A."/>
            <person name="Horton J.S."/>
            <person name="Grigoriev I.V."/>
            <person name="Woesten H.A.B."/>
        </authorList>
    </citation>
    <scope>NUCLEOTIDE SEQUENCE [LARGE SCALE GENOMIC DNA]</scope>
    <source>
        <strain evidence="5">H4-8 / FGSC 9210</strain>
    </source>
</reference>
<dbReference type="HOGENOM" id="CLU_042833_1_0_1"/>
<dbReference type="GO" id="GO:0008270">
    <property type="term" value="F:zinc ion binding"/>
    <property type="evidence" value="ECO:0007669"/>
    <property type="project" value="UniProtKB-KW"/>
</dbReference>
<feature type="compositionally biased region" description="Basic and acidic residues" evidence="2">
    <location>
        <begin position="256"/>
        <end position="269"/>
    </location>
</feature>
<accession>D8Q747</accession>
<dbReference type="OrthoDB" id="3066634at2759"/>
<keyword evidence="5" id="KW-1185">Reference proteome</keyword>
<keyword evidence="1" id="KW-0479">Metal-binding</keyword>
<evidence type="ECO:0000256" key="1">
    <source>
        <dbReference type="PROSITE-ProRule" id="PRU00047"/>
    </source>
</evidence>
<organism evidence="5">
    <name type="scientific">Schizophyllum commune (strain H4-8 / FGSC 9210)</name>
    <name type="common">Split gill fungus</name>
    <dbReference type="NCBI Taxonomy" id="578458"/>
    <lineage>
        <taxon>Eukaryota</taxon>
        <taxon>Fungi</taxon>
        <taxon>Dikarya</taxon>
        <taxon>Basidiomycota</taxon>
        <taxon>Agaricomycotina</taxon>
        <taxon>Agaricomycetes</taxon>
        <taxon>Agaricomycetidae</taxon>
        <taxon>Agaricales</taxon>
        <taxon>Schizophyllaceae</taxon>
        <taxon>Schizophyllum</taxon>
    </lineage>
</organism>
<feature type="region of interest" description="Disordered" evidence="2">
    <location>
        <begin position="244"/>
        <end position="278"/>
    </location>
</feature>
<dbReference type="VEuPathDB" id="FungiDB:SCHCODRAFT_02668959"/>
<gene>
    <name evidence="4" type="ORF">SCHCODRAFT_235300</name>
</gene>
<evidence type="ECO:0000313" key="4">
    <source>
        <dbReference type="EMBL" id="EFI95969.1"/>
    </source>
</evidence>
<evidence type="ECO:0000313" key="5">
    <source>
        <dbReference type="Proteomes" id="UP000007431"/>
    </source>
</evidence>
<evidence type="ECO:0000259" key="3">
    <source>
        <dbReference type="PROSITE" id="PS50158"/>
    </source>
</evidence>
<dbReference type="Proteomes" id="UP000007431">
    <property type="component" value="Unassembled WGS sequence"/>
</dbReference>
<feature type="region of interest" description="Disordered" evidence="2">
    <location>
        <begin position="1"/>
        <end position="20"/>
    </location>
</feature>
<dbReference type="InParanoid" id="D8Q747"/>
<dbReference type="KEGG" id="scm:SCHCO_02668959"/>
<name>D8Q747_SCHCM</name>
<feature type="domain" description="CCHC-type" evidence="3">
    <location>
        <begin position="290"/>
        <end position="303"/>
    </location>
</feature>
<feature type="compositionally biased region" description="Low complexity" evidence="2">
    <location>
        <begin position="1"/>
        <end position="15"/>
    </location>
</feature>
<proteinExistence type="predicted"/>
<evidence type="ECO:0000256" key="2">
    <source>
        <dbReference type="SAM" id="MobiDB-lite"/>
    </source>
</evidence>
<dbReference type="InterPro" id="IPR001878">
    <property type="entry name" value="Znf_CCHC"/>
</dbReference>
<dbReference type="EMBL" id="GL377307">
    <property type="protein sequence ID" value="EFI95969.1"/>
    <property type="molecule type" value="Genomic_DNA"/>
</dbReference>
<dbReference type="Pfam" id="PF14223">
    <property type="entry name" value="Retrotran_gag_2"/>
    <property type="match status" value="1"/>
</dbReference>
<dbReference type="PROSITE" id="PS50158">
    <property type="entry name" value="ZF_CCHC"/>
    <property type="match status" value="1"/>
</dbReference>
<dbReference type="GeneID" id="9592517"/>